<evidence type="ECO:0000313" key="2">
    <source>
        <dbReference type="EMBL" id="MDQ0465870.1"/>
    </source>
</evidence>
<dbReference type="Proteomes" id="UP001228905">
    <property type="component" value="Unassembled WGS sequence"/>
</dbReference>
<dbReference type="InterPro" id="IPR008613">
    <property type="entry name" value="Excalibur_Ca-bd_domain"/>
</dbReference>
<comment type="caution">
    <text evidence="2">The sequence shown here is derived from an EMBL/GenBank/DDBJ whole genome shotgun (WGS) entry which is preliminary data.</text>
</comment>
<sequence length="87" mass="9672">MLTRLTVVWWILCLGVIFAGLLKAHPDLVTSFTQVLHNPVMDLTEPFPDCRVAHEAGFYDIPRSSPAYSPDQDGDGDGLACEPYHGW</sequence>
<dbReference type="EMBL" id="JAUSVS010000008">
    <property type="protein sequence ID" value="MDQ0465870.1"/>
    <property type="molecule type" value="Genomic_DNA"/>
</dbReference>
<proteinExistence type="predicted"/>
<keyword evidence="3" id="KW-1185">Reference proteome</keyword>
<gene>
    <name evidence="2" type="ORF">QO010_003662</name>
</gene>
<reference evidence="2 3" key="1">
    <citation type="submission" date="2023-07" db="EMBL/GenBank/DDBJ databases">
        <title>Genomic Encyclopedia of Type Strains, Phase IV (KMG-IV): sequencing the most valuable type-strain genomes for metagenomic binning, comparative biology and taxonomic classification.</title>
        <authorList>
            <person name="Goeker M."/>
        </authorList>
    </citation>
    <scope>NUCLEOTIDE SEQUENCE [LARGE SCALE GENOMIC DNA]</scope>
    <source>
        <strain evidence="2 3">DSM 18695</strain>
    </source>
</reference>
<evidence type="ECO:0000259" key="1">
    <source>
        <dbReference type="SMART" id="SM00894"/>
    </source>
</evidence>
<protein>
    <recommendedName>
        <fullName evidence="1">Excalibur calcium-binding domain-containing protein</fullName>
    </recommendedName>
</protein>
<accession>A0ABU0IWX8</accession>
<dbReference type="RefSeq" id="WP_307351539.1">
    <property type="nucleotide sequence ID" value="NZ_JAUSVS010000008.1"/>
</dbReference>
<feature type="domain" description="Excalibur calcium-binding" evidence="1">
    <location>
        <begin position="46"/>
        <end position="82"/>
    </location>
</feature>
<evidence type="ECO:0000313" key="3">
    <source>
        <dbReference type="Proteomes" id="UP001228905"/>
    </source>
</evidence>
<name>A0ABU0IWX8_9CAUL</name>
<dbReference type="Pfam" id="PF05901">
    <property type="entry name" value="Excalibur"/>
    <property type="match status" value="1"/>
</dbReference>
<dbReference type="SMART" id="SM00894">
    <property type="entry name" value="Excalibur"/>
    <property type="match status" value="1"/>
</dbReference>
<organism evidence="2 3">
    <name type="scientific">Caulobacter ginsengisoli</name>
    <dbReference type="NCBI Taxonomy" id="400775"/>
    <lineage>
        <taxon>Bacteria</taxon>
        <taxon>Pseudomonadati</taxon>
        <taxon>Pseudomonadota</taxon>
        <taxon>Alphaproteobacteria</taxon>
        <taxon>Caulobacterales</taxon>
        <taxon>Caulobacteraceae</taxon>
        <taxon>Caulobacter</taxon>
    </lineage>
</organism>